<reference evidence="3" key="2">
    <citation type="submission" date="2015-07" db="EMBL/GenBank/DDBJ databases">
        <title>Plasmids, circular viruses and viroids from rat gut.</title>
        <authorList>
            <person name="Jorgensen T.J."/>
            <person name="Hansen M.A."/>
            <person name="Xu Z."/>
            <person name="Tabak M.A."/>
            <person name="Sorensen S.J."/>
            <person name="Hansen L.H."/>
        </authorList>
    </citation>
    <scope>NUCLEOTIDE SEQUENCE</scope>
    <source>
        <plasmid evidence="3">pRGRH0079</plasmid>
    </source>
</reference>
<evidence type="ECO:0008006" key="4">
    <source>
        <dbReference type="Google" id="ProtNLM"/>
    </source>
</evidence>
<keyword evidence="3" id="KW-0614">Plasmid</keyword>
<dbReference type="EMBL" id="LN852770">
    <property type="protein sequence ID" value="CRY93842.1"/>
    <property type="molecule type" value="Genomic_DNA"/>
</dbReference>
<feature type="domain" description="Replication protein RepB C-terminal" evidence="2">
    <location>
        <begin position="139"/>
        <end position="184"/>
    </location>
</feature>
<dbReference type="InterPro" id="IPR053923">
    <property type="entry name" value="RepB_C"/>
</dbReference>
<name>A0A0H5QCJ2_9ZZZZ</name>
<dbReference type="Pfam" id="PF21861">
    <property type="entry name" value="RepB_C"/>
    <property type="match status" value="1"/>
</dbReference>
<evidence type="ECO:0000259" key="1">
    <source>
        <dbReference type="Pfam" id="PF01719"/>
    </source>
</evidence>
<organism evidence="3">
    <name type="scientific">uncultured prokaryote</name>
    <dbReference type="NCBI Taxonomy" id="198431"/>
    <lineage>
        <taxon>unclassified sequences</taxon>
        <taxon>environmental samples</taxon>
    </lineage>
</organism>
<accession>A0A0H5QCJ2</accession>
<dbReference type="InterPro" id="IPR002631">
    <property type="entry name" value="Plasmid_rep_OBD"/>
</dbReference>
<protein>
    <recommendedName>
        <fullName evidence="4">Plasmid replication protein</fullName>
    </recommendedName>
</protein>
<dbReference type="Gene3D" id="3.40.1310.30">
    <property type="match status" value="1"/>
</dbReference>
<dbReference type="Pfam" id="PF01719">
    <property type="entry name" value="Rep_OBD"/>
    <property type="match status" value="1"/>
</dbReference>
<dbReference type="GO" id="GO:0003916">
    <property type="term" value="F:DNA topoisomerase activity"/>
    <property type="evidence" value="ECO:0007669"/>
    <property type="project" value="InterPro"/>
</dbReference>
<dbReference type="AlphaFoldDB" id="A0A0H5QCJ2"/>
<evidence type="ECO:0000313" key="3">
    <source>
        <dbReference type="EMBL" id="CRY93842.1"/>
    </source>
</evidence>
<dbReference type="GO" id="GO:0003677">
    <property type="term" value="F:DNA binding"/>
    <property type="evidence" value="ECO:0007669"/>
    <property type="project" value="InterPro"/>
</dbReference>
<dbReference type="GO" id="GO:0006260">
    <property type="term" value="P:DNA replication"/>
    <property type="evidence" value="ECO:0007669"/>
    <property type="project" value="InterPro"/>
</dbReference>
<proteinExistence type="predicted"/>
<evidence type="ECO:0000259" key="2">
    <source>
        <dbReference type="Pfam" id="PF21861"/>
    </source>
</evidence>
<feature type="domain" description="Plasmid replication protein origin binding" evidence="1">
    <location>
        <begin position="3"/>
        <end position="119"/>
    </location>
</feature>
<geneLocation type="plasmid" evidence="3">
    <name>pRGRH0079</name>
</geneLocation>
<reference evidence="3" key="1">
    <citation type="submission" date="2015-06" db="EMBL/GenBank/DDBJ databases">
        <authorList>
            <person name="Joergensen T."/>
        </authorList>
    </citation>
    <scope>NUCLEOTIDE SEQUENCE</scope>
    <source>
        <plasmid evidence="3">pRGRH0079</plasmid>
    </source>
</reference>
<sequence>MAKNIKKRNWAFVLYPESAPADWREQLQKTGLQCAISPLHDKDMNPDNTPKKPHYHVILTYSGPTSYNVVKALTDGFNQPIPQALEQVRGYYRYLTHKDNPEKAQYDEREIKTINGFNIADFSELTRSEITQIKKTLQALIRQYDIVEYAQLMDFLQDEEMNVEYEVASNNTLFFDRYIGSRRHAPRIPKCDPKTGEVIEKKES</sequence>